<protein>
    <submittedName>
        <fullName evidence="4">5-carboxymethyl-2-hydroxymuconate delta-isomerase</fullName>
    </submittedName>
</protein>
<dbReference type="RefSeq" id="WP_003329307.1">
    <property type="nucleotide sequence ID" value="NZ_AJLR01000008.1"/>
</dbReference>
<dbReference type="GO" id="GO:0046872">
    <property type="term" value="F:metal ion binding"/>
    <property type="evidence" value="ECO:0007669"/>
    <property type="project" value="UniProtKB-KW"/>
</dbReference>
<dbReference type="GO" id="GO:0016853">
    <property type="term" value="F:isomerase activity"/>
    <property type="evidence" value="ECO:0007669"/>
    <property type="project" value="UniProtKB-KW"/>
</dbReference>
<organism evidence="4 5">
    <name type="scientific">Schinkia azotoformans LMG 9581</name>
    <dbReference type="NCBI Taxonomy" id="1131731"/>
    <lineage>
        <taxon>Bacteria</taxon>
        <taxon>Bacillati</taxon>
        <taxon>Bacillota</taxon>
        <taxon>Bacilli</taxon>
        <taxon>Bacillales</taxon>
        <taxon>Bacillaceae</taxon>
        <taxon>Calidifontibacillus/Schinkia group</taxon>
        <taxon>Schinkia</taxon>
    </lineage>
</organism>
<dbReference type="SUPFAM" id="SSF56529">
    <property type="entry name" value="FAH"/>
    <property type="match status" value="1"/>
</dbReference>
<dbReference type="FunFam" id="3.90.850.10:FF:000002">
    <property type="entry name" value="2-hydroxyhepta-2,4-diene-1,7-dioate isomerase"/>
    <property type="match status" value="1"/>
</dbReference>
<reference evidence="4 5" key="1">
    <citation type="journal article" date="2012" name="Front. Microbiol.">
        <title>Redundancy and modularity in membrane-associated dissimilatory nitrate reduction in Bacillus.</title>
        <authorList>
            <person name="Heylen K."/>
            <person name="Keltjens J."/>
        </authorList>
    </citation>
    <scope>NUCLEOTIDE SEQUENCE [LARGE SCALE GENOMIC DNA]</scope>
    <source>
        <strain evidence="4 5">LMG 9581</strain>
    </source>
</reference>
<evidence type="ECO:0000313" key="4">
    <source>
        <dbReference type="EMBL" id="EKN70590.1"/>
    </source>
</evidence>
<dbReference type="GO" id="GO:0019752">
    <property type="term" value="P:carboxylic acid metabolic process"/>
    <property type="evidence" value="ECO:0007669"/>
    <property type="project" value="UniProtKB-ARBA"/>
</dbReference>
<name>K6CHI9_SCHAZ</name>
<comment type="caution">
    <text evidence="4">The sequence shown here is derived from an EMBL/GenBank/DDBJ whole genome shotgun (WGS) entry which is preliminary data.</text>
</comment>
<keyword evidence="4" id="KW-0413">Isomerase</keyword>
<dbReference type="Gene3D" id="3.90.850.10">
    <property type="entry name" value="Fumarylacetoacetase-like, C-terminal domain"/>
    <property type="match status" value="1"/>
</dbReference>
<dbReference type="GeneID" id="89468497"/>
<gene>
    <name evidence="4" type="ORF">BAZO_00975</name>
</gene>
<dbReference type="Pfam" id="PF01557">
    <property type="entry name" value="FAA_hydrolase"/>
    <property type="match status" value="1"/>
</dbReference>
<comment type="similarity">
    <text evidence="1">Belongs to the FAH family.</text>
</comment>
<dbReference type="PATRIC" id="fig|1131731.3.peg.202"/>
<dbReference type="InterPro" id="IPR011234">
    <property type="entry name" value="Fumarylacetoacetase-like_C"/>
</dbReference>
<proteinExistence type="inferred from homology"/>
<evidence type="ECO:0000313" key="5">
    <source>
        <dbReference type="Proteomes" id="UP000006315"/>
    </source>
</evidence>
<dbReference type="STRING" id="1131731.BAZO_00975"/>
<accession>K6CHI9</accession>
<dbReference type="Proteomes" id="UP000006315">
    <property type="component" value="Unassembled WGS sequence"/>
</dbReference>
<dbReference type="InterPro" id="IPR036663">
    <property type="entry name" value="Fumarylacetoacetase_C_sf"/>
</dbReference>
<sequence>MKLLTYKEDGQLKLGIKTDLGVLNVEKAGNTYNQEVPKTIEEVINNSENGLSVLDSLVKTALEVENSSLFLEEESLTMGPAVPNPGKIICVGVNYKEHAEESNMALPEYPLLFSKFNNTLSGHNQVVYLPNDSNENDYEAELVLVIGKEAKNVSKENALDYVFGYSNGNDLSSRDLQFRTVQWLLGKSPDGFCPVGPYVVTSDEVGDPHNLQIKSIVNGEVRQNSNTSFMIFKCDELVSYISNYMTLNPGDIILTGTPEGVALGYPEDERANYYLKDGDVVTVEIDKLGKLTNTLKQETK</sequence>
<feature type="domain" description="Fumarylacetoacetase-like C-terminal" evidence="3">
    <location>
        <begin position="87"/>
        <end position="295"/>
    </location>
</feature>
<dbReference type="InterPro" id="IPR051121">
    <property type="entry name" value="FAH"/>
</dbReference>
<dbReference type="AlphaFoldDB" id="K6CHI9"/>
<dbReference type="PANTHER" id="PTHR42796">
    <property type="entry name" value="FUMARYLACETOACETATE HYDROLASE DOMAIN-CONTAINING PROTEIN 2A-RELATED"/>
    <property type="match status" value="1"/>
</dbReference>
<evidence type="ECO:0000259" key="3">
    <source>
        <dbReference type="Pfam" id="PF01557"/>
    </source>
</evidence>
<dbReference type="EMBL" id="AJLR01000008">
    <property type="protein sequence ID" value="EKN70590.1"/>
    <property type="molecule type" value="Genomic_DNA"/>
</dbReference>
<evidence type="ECO:0000256" key="2">
    <source>
        <dbReference type="ARBA" id="ARBA00022723"/>
    </source>
</evidence>
<keyword evidence="2" id="KW-0479">Metal-binding</keyword>
<keyword evidence="5" id="KW-1185">Reference proteome</keyword>
<dbReference type="PANTHER" id="PTHR42796:SF4">
    <property type="entry name" value="FUMARYLACETOACETATE HYDROLASE DOMAIN-CONTAINING PROTEIN 2A"/>
    <property type="match status" value="1"/>
</dbReference>
<evidence type="ECO:0000256" key="1">
    <source>
        <dbReference type="ARBA" id="ARBA00010211"/>
    </source>
</evidence>